<dbReference type="Proteomes" id="UP001183809">
    <property type="component" value="Unassembled WGS sequence"/>
</dbReference>
<keyword evidence="2" id="KW-1185">Reference proteome</keyword>
<evidence type="ECO:0000313" key="1">
    <source>
        <dbReference type="EMBL" id="MDT0469320.1"/>
    </source>
</evidence>
<gene>
    <name evidence="1" type="ORF">RM764_41260</name>
</gene>
<accession>A0ABU2U830</accession>
<sequence>MSEVVGSGFYLTSRQSTVPSELGHHPVDFCDFLGASHLGLAGDMAVLCHRDLVGPLARDLLGTAGLHPARTVLYRTVPEYRDLLAQLPPRRVIFQHVHSPDEVDADRYWISRSLLAYLNDKAAISHLVPPSHAPRRDILHGEAPLPPGWQQAAVKASTWESVAGGMGTRLCTTPIAIRQALAEFRTAPAVVVEELLDSIGTWVLSYAARADGGVDFLGAAQQLSNGPCHTGNLMCETIDPEPVHIGRHVVANAAAQGFVGFAGIDFVHTRTGQWFAVDLNFRLNASTPMTLIGEEHRTPVMLFRRWHTDCPTSSAARAITVEVTAGRLIPLAVQTDPTDDRLVQRVACILRADSTAGLAAAVHRLTTAGLRQTDQPTW</sequence>
<evidence type="ECO:0000313" key="2">
    <source>
        <dbReference type="Proteomes" id="UP001183809"/>
    </source>
</evidence>
<reference evidence="2" key="1">
    <citation type="submission" date="2023-07" db="EMBL/GenBank/DDBJ databases">
        <title>30 novel species of actinomycetes from the DSMZ collection.</title>
        <authorList>
            <person name="Nouioui I."/>
        </authorList>
    </citation>
    <scope>NUCLEOTIDE SEQUENCE [LARGE SCALE GENOMIC DNA]</scope>
    <source>
        <strain evidence="2">DSM 41699</strain>
    </source>
</reference>
<dbReference type="EMBL" id="JAVREY010000103">
    <property type="protein sequence ID" value="MDT0469320.1"/>
    <property type="molecule type" value="Genomic_DNA"/>
</dbReference>
<dbReference type="SUPFAM" id="SSF56059">
    <property type="entry name" value="Glutathione synthetase ATP-binding domain-like"/>
    <property type="match status" value="1"/>
</dbReference>
<organism evidence="1 2">
    <name type="scientific">Streptomyces gibsoniae</name>
    <dbReference type="NCBI Taxonomy" id="3075529"/>
    <lineage>
        <taxon>Bacteria</taxon>
        <taxon>Bacillati</taxon>
        <taxon>Actinomycetota</taxon>
        <taxon>Actinomycetes</taxon>
        <taxon>Kitasatosporales</taxon>
        <taxon>Streptomycetaceae</taxon>
        <taxon>Streptomyces</taxon>
    </lineage>
</organism>
<comment type="caution">
    <text evidence="1">The sequence shown here is derived from an EMBL/GenBank/DDBJ whole genome shotgun (WGS) entry which is preliminary data.</text>
</comment>
<dbReference type="RefSeq" id="WP_311700752.1">
    <property type="nucleotide sequence ID" value="NZ_JAVREY010000103.1"/>
</dbReference>
<dbReference type="PANTHER" id="PTHR37018:SF1">
    <property type="entry name" value="CULTURE SPECIFIC PROTEIN, PUTATIVE (AFU_ORTHOLOGUE AFUA_2G00130)-RELATED"/>
    <property type="match status" value="1"/>
</dbReference>
<dbReference type="InterPro" id="IPR053269">
    <property type="entry name" value="Asp-Met_ligase"/>
</dbReference>
<proteinExistence type="predicted"/>
<dbReference type="PANTHER" id="PTHR37018">
    <property type="entry name" value="CULTURE SPECIFIC PROTEIN, PUTATIVE (AFU_ORTHOLOGUE AFUA_2G00130)-RELATED"/>
    <property type="match status" value="1"/>
</dbReference>
<evidence type="ECO:0008006" key="3">
    <source>
        <dbReference type="Google" id="ProtNLM"/>
    </source>
</evidence>
<protein>
    <recommendedName>
        <fullName evidence="3">ATP-grasp domain-containing protein</fullName>
    </recommendedName>
</protein>
<name>A0ABU2U830_9ACTN</name>